<keyword evidence="2 4" id="KW-0175">Coiled coil</keyword>
<dbReference type="Pfam" id="PF00038">
    <property type="entry name" value="Filament"/>
    <property type="match status" value="1"/>
</dbReference>
<organism evidence="7 8">
    <name type="scientific">Engystomops pustulosus</name>
    <name type="common">Tungara frog</name>
    <name type="synonym">Physalaemus pustulosus</name>
    <dbReference type="NCBI Taxonomy" id="76066"/>
    <lineage>
        <taxon>Eukaryota</taxon>
        <taxon>Metazoa</taxon>
        <taxon>Chordata</taxon>
        <taxon>Craniata</taxon>
        <taxon>Vertebrata</taxon>
        <taxon>Euteleostomi</taxon>
        <taxon>Amphibia</taxon>
        <taxon>Batrachia</taxon>
        <taxon>Anura</taxon>
        <taxon>Neobatrachia</taxon>
        <taxon>Hyloidea</taxon>
        <taxon>Leptodactylidae</taxon>
        <taxon>Leiuperinae</taxon>
        <taxon>Engystomops</taxon>
    </lineage>
</organism>
<dbReference type="PANTHER" id="PTHR45616:SF61">
    <property type="entry name" value="KERATIN 80"/>
    <property type="match status" value="1"/>
</dbReference>
<dbReference type="GO" id="GO:0030280">
    <property type="term" value="F:structural constituent of skin epidermis"/>
    <property type="evidence" value="ECO:0007669"/>
    <property type="project" value="TreeGrafter"/>
</dbReference>
<dbReference type="Proteomes" id="UP000824782">
    <property type="component" value="Unassembled WGS sequence"/>
</dbReference>
<dbReference type="GO" id="GO:0031424">
    <property type="term" value="P:keratinization"/>
    <property type="evidence" value="ECO:0007669"/>
    <property type="project" value="TreeGrafter"/>
</dbReference>
<evidence type="ECO:0000256" key="1">
    <source>
        <dbReference type="ARBA" id="ARBA00022754"/>
    </source>
</evidence>
<dbReference type="PANTHER" id="PTHR45616">
    <property type="entry name" value="GATA-TYPE DOMAIN-CONTAINING PROTEIN"/>
    <property type="match status" value="1"/>
</dbReference>
<feature type="coiled-coil region" evidence="4">
    <location>
        <begin position="242"/>
        <end position="358"/>
    </location>
</feature>
<dbReference type="Gene3D" id="1.20.5.1160">
    <property type="entry name" value="Vasodilator-stimulated phosphoprotein"/>
    <property type="match status" value="1"/>
</dbReference>
<feature type="compositionally biased region" description="Low complexity" evidence="5">
    <location>
        <begin position="405"/>
        <end position="421"/>
    </location>
</feature>
<dbReference type="EMBL" id="WNYA01000002">
    <property type="protein sequence ID" value="KAG8585222.1"/>
    <property type="molecule type" value="Genomic_DNA"/>
</dbReference>
<dbReference type="InterPro" id="IPR018039">
    <property type="entry name" value="IF_conserved"/>
</dbReference>
<comment type="caution">
    <text evidence="7">The sequence shown here is derived from an EMBL/GenBank/DDBJ whole genome shotgun (WGS) entry which is preliminary data.</text>
</comment>
<evidence type="ECO:0000256" key="2">
    <source>
        <dbReference type="ARBA" id="ARBA00023054"/>
    </source>
</evidence>
<dbReference type="PRINTS" id="PR01276">
    <property type="entry name" value="TYPE2KERATIN"/>
</dbReference>
<dbReference type="GO" id="GO:0045109">
    <property type="term" value="P:intermediate filament organization"/>
    <property type="evidence" value="ECO:0007669"/>
    <property type="project" value="TreeGrafter"/>
</dbReference>
<dbReference type="InterPro" id="IPR003054">
    <property type="entry name" value="Keratin_II"/>
</dbReference>
<feature type="domain" description="IF rod" evidence="6">
    <location>
        <begin position="1"/>
        <end position="380"/>
    </location>
</feature>
<dbReference type="AlphaFoldDB" id="A0AAV7CJJ3"/>
<evidence type="ECO:0000256" key="3">
    <source>
        <dbReference type="RuleBase" id="RU000685"/>
    </source>
</evidence>
<dbReference type="FunFam" id="1.20.5.170:FF:000004">
    <property type="entry name" value="Keratin, type II cytoskeletal 5"/>
    <property type="match status" value="1"/>
</dbReference>
<reference evidence="7" key="1">
    <citation type="thesis" date="2020" institute="ProQuest LLC" country="789 East Eisenhower Parkway, Ann Arbor, MI, USA">
        <title>Comparative Genomics and Chromosome Evolution.</title>
        <authorList>
            <person name="Mudd A.B."/>
        </authorList>
    </citation>
    <scope>NUCLEOTIDE SEQUENCE</scope>
    <source>
        <strain evidence="7">237g6f4</strain>
        <tissue evidence="7">Blood</tissue>
    </source>
</reference>
<dbReference type="SUPFAM" id="SSF64593">
    <property type="entry name" value="Intermediate filament protein, coiled coil region"/>
    <property type="match status" value="1"/>
</dbReference>
<protein>
    <recommendedName>
        <fullName evidence="6">IF rod domain-containing protein</fullName>
    </recommendedName>
</protein>
<feature type="coiled-coil region" evidence="4">
    <location>
        <begin position="73"/>
        <end position="100"/>
    </location>
</feature>
<evidence type="ECO:0000313" key="8">
    <source>
        <dbReference type="Proteomes" id="UP000824782"/>
    </source>
</evidence>
<dbReference type="PROSITE" id="PS00226">
    <property type="entry name" value="IF_ROD_1"/>
    <property type="match status" value="1"/>
</dbReference>
<dbReference type="FunFam" id="1.20.5.1160:FF:000001">
    <property type="entry name" value="Keratin type II"/>
    <property type="match status" value="1"/>
</dbReference>
<evidence type="ECO:0000256" key="5">
    <source>
        <dbReference type="SAM" id="MobiDB-lite"/>
    </source>
</evidence>
<name>A0AAV7CJJ3_ENGPU</name>
<accession>A0AAV7CJJ3</accession>
<dbReference type="InterPro" id="IPR039008">
    <property type="entry name" value="IF_rod_dom"/>
</dbReference>
<keyword evidence="8" id="KW-1185">Reference proteome</keyword>
<dbReference type="SMART" id="SM01391">
    <property type="entry name" value="Filament"/>
    <property type="match status" value="1"/>
</dbReference>
<dbReference type="GO" id="GO:0045095">
    <property type="term" value="C:keratin filament"/>
    <property type="evidence" value="ECO:0007669"/>
    <property type="project" value="InterPro"/>
</dbReference>
<dbReference type="Gene3D" id="1.20.5.500">
    <property type="entry name" value="Single helix bin"/>
    <property type="match status" value="1"/>
</dbReference>
<dbReference type="Gene3D" id="1.20.5.170">
    <property type="match status" value="1"/>
</dbReference>
<comment type="similarity">
    <text evidence="3">Belongs to the intermediate filament family.</text>
</comment>
<evidence type="ECO:0000256" key="4">
    <source>
        <dbReference type="SAM" id="Coils"/>
    </source>
</evidence>
<dbReference type="PROSITE" id="PS51842">
    <property type="entry name" value="IF_ROD_2"/>
    <property type="match status" value="1"/>
</dbReference>
<dbReference type="GO" id="GO:0005615">
    <property type="term" value="C:extracellular space"/>
    <property type="evidence" value="ECO:0007669"/>
    <property type="project" value="TreeGrafter"/>
</dbReference>
<keyword evidence="1 3" id="KW-0403">Intermediate filament</keyword>
<evidence type="ECO:0000313" key="7">
    <source>
        <dbReference type="EMBL" id="KAG8585222.1"/>
    </source>
</evidence>
<proteinExistence type="inferred from homology"/>
<evidence type="ECO:0000259" key="6">
    <source>
        <dbReference type="PROSITE" id="PS51842"/>
    </source>
</evidence>
<feature type="region of interest" description="Disordered" evidence="5">
    <location>
        <begin position="397"/>
        <end position="421"/>
    </location>
</feature>
<sequence>MASFTHSYDLPLWRPDSVDTERTMFFSKPSSETYSSESSTKSVSYSQSIEETFKTKVKVSSDCQTSLNLEDGEGKLNKELDAFEDKIRYLEKQREILEERWSMLQVENNSDKDLEPIYLQYISSLLGKVNGVTKRNNQTQKGLLELVDSVNDVKDKFEEELRSRTESEYAFVQLKKDVDTCSLDRAELEAKLQEIKGTIELLKSVYEYELKEVLEESGDISVLVNMSNICPLNLDSVVQEIKERYESIAARSREEAHALSRNKLQQGVQQAGRYEQELENSRSEITQLNSKIQRMRSEVLSIKNQCVHLEQQVALAKTNSDTSVKDANAKLLEVQEALQNAKQEVARQLREYQELMNVKLALDIEIVTYKKLLEGEESRLQSPPVVNIHCETEVRRPDFHRPSRSRTSSSTWSVTSNMSDN</sequence>
<gene>
    <name evidence="7" type="ORF">GDO81_004925</name>
</gene>